<accession>A0A232FAL0</accession>
<comment type="similarity">
    <text evidence="2">Belongs to the complex I LYR family.</text>
</comment>
<sequence>MATPVQTVTRQVRPLLSLNQSEARRRVFNLYRAWVRQVPFILQDYEIPKSDKDLKEKIRGEFMKHANIKDIRVIDMLVIKGQMELKEVAERWKNKGALMFYFKDTVEPKPTDFLSKFMSGHDP</sequence>
<dbReference type="InterPro" id="IPR016488">
    <property type="entry name" value="NADH_Ub_cplx-1_asu_su-6"/>
</dbReference>
<evidence type="ECO:0000256" key="2">
    <source>
        <dbReference type="ARBA" id="ARBA00009508"/>
    </source>
</evidence>
<evidence type="ECO:0000256" key="4">
    <source>
        <dbReference type="ARBA" id="ARBA00016386"/>
    </source>
</evidence>
<gene>
    <name evidence="15" type="ORF">TSAR_010520</name>
</gene>
<comment type="subunit">
    <text evidence="3">Mammalian complex I is composed of 45 different subunits.</text>
</comment>
<keyword evidence="9" id="KW-0496">Mitochondrion</keyword>
<dbReference type="GO" id="GO:0006979">
    <property type="term" value="P:response to oxidative stress"/>
    <property type="evidence" value="ECO:0007669"/>
    <property type="project" value="TreeGrafter"/>
</dbReference>
<keyword evidence="16" id="KW-1185">Reference proteome</keyword>
<dbReference type="CDD" id="cd20266">
    <property type="entry name" value="Complex1_LYR_NDUFA6_LYRM6"/>
    <property type="match status" value="1"/>
</dbReference>
<dbReference type="OrthoDB" id="14535at2759"/>
<keyword evidence="6" id="KW-0679">Respiratory chain</keyword>
<dbReference type="PANTHER" id="PTHR12964">
    <property type="entry name" value="NADH-UBIQUINONE OXIDOREDUCTASE B14 SUBUNIT"/>
    <property type="match status" value="1"/>
</dbReference>
<proteinExistence type="inferred from homology"/>
<protein>
    <recommendedName>
        <fullName evidence="4">NADH dehydrogenase [ubiquinone] 1 alpha subcomplex subunit 6</fullName>
    </recommendedName>
    <alternativeName>
        <fullName evidence="11">Complex I-B14</fullName>
    </alternativeName>
    <alternativeName>
        <fullName evidence="12">NADH-ubiquinone oxidoreductase B14 subunit</fullName>
    </alternativeName>
</protein>
<name>A0A232FAL0_9HYME</name>
<keyword evidence="7" id="KW-0999">Mitochondrion inner membrane</keyword>
<evidence type="ECO:0000256" key="9">
    <source>
        <dbReference type="ARBA" id="ARBA00023128"/>
    </source>
</evidence>
<evidence type="ECO:0000256" key="7">
    <source>
        <dbReference type="ARBA" id="ARBA00022792"/>
    </source>
</evidence>
<reference evidence="15 16" key="1">
    <citation type="journal article" date="2017" name="Curr. Biol.">
        <title>The Evolution of Venom by Co-option of Single-Copy Genes.</title>
        <authorList>
            <person name="Martinson E.O."/>
            <person name="Mrinalini"/>
            <person name="Kelkar Y.D."/>
            <person name="Chang C.H."/>
            <person name="Werren J.H."/>
        </authorList>
    </citation>
    <scope>NUCLEOTIDE SEQUENCE [LARGE SCALE GENOMIC DNA]</scope>
    <source>
        <strain evidence="15 16">Alberta</strain>
        <tissue evidence="15">Whole body</tissue>
    </source>
</reference>
<evidence type="ECO:0000256" key="6">
    <source>
        <dbReference type="ARBA" id="ARBA00022660"/>
    </source>
</evidence>
<evidence type="ECO:0000256" key="13">
    <source>
        <dbReference type="ARBA" id="ARBA00046116"/>
    </source>
</evidence>
<organism evidence="15 16">
    <name type="scientific">Trichomalopsis sarcophagae</name>
    <dbReference type="NCBI Taxonomy" id="543379"/>
    <lineage>
        <taxon>Eukaryota</taxon>
        <taxon>Metazoa</taxon>
        <taxon>Ecdysozoa</taxon>
        <taxon>Arthropoda</taxon>
        <taxon>Hexapoda</taxon>
        <taxon>Insecta</taxon>
        <taxon>Pterygota</taxon>
        <taxon>Neoptera</taxon>
        <taxon>Endopterygota</taxon>
        <taxon>Hymenoptera</taxon>
        <taxon>Apocrita</taxon>
        <taxon>Proctotrupomorpha</taxon>
        <taxon>Chalcidoidea</taxon>
        <taxon>Pteromalidae</taxon>
        <taxon>Pteromalinae</taxon>
        <taxon>Trichomalopsis</taxon>
    </lineage>
</organism>
<dbReference type="PANTHER" id="PTHR12964:SF0">
    <property type="entry name" value="NADH DEHYDROGENASE [UBIQUINONE] 1 ALPHA SUBCOMPLEX SUBUNIT 6"/>
    <property type="match status" value="1"/>
</dbReference>
<keyword evidence="10" id="KW-0472">Membrane</keyword>
<dbReference type="InterPro" id="IPR045299">
    <property type="entry name" value="Complex1_LYR_NDUFA6_LYRM6"/>
</dbReference>
<dbReference type="Proteomes" id="UP000215335">
    <property type="component" value="Unassembled WGS sequence"/>
</dbReference>
<keyword evidence="8" id="KW-0249">Electron transport</keyword>
<dbReference type="STRING" id="543379.A0A232FAL0"/>
<dbReference type="EMBL" id="NNAY01000520">
    <property type="protein sequence ID" value="OXU27881.1"/>
    <property type="molecule type" value="Genomic_DNA"/>
</dbReference>
<evidence type="ECO:0000256" key="11">
    <source>
        <dbReference type="ARBA" id="ARBA00030213"/>
    </source>
</evidence>
<evidence type="ECO:0000259" key="14">
    <source>
        <dbReference type="Pfam" id="PF05347"/>
    </source>
</evidence>
<evidence type="ECO:0000256" key="1">
    <source>
        <dbReference type="ARBA" id="ARBA00004443"/>
    </source>
</evidence>
<dbReference type="Pfam" id="PF05347">
    <property type="entry name" value="Complex1_LYR"/>
    <property type="match status" value="1"/>
</dbReference>
<keyword evidence="5" id="KW-0813">Transport</keyword>
<comment type="caution">
    <text evidence="15">The sequence shown here is derived from an EMBL/GenBank/DDBJ whole genome shotgun (WGS) entry which is preliminary data.</text>
</comment>
<dbReference type="GO" id="GO:0045271">
    <property type="term" value="C:respiratory chain complex I"/>
    <property type="evidence" value="ECO:0007669"/>
    <property type="project" value="InterPro"/>
</dbReference>
<dbReference type="AlphaFoldDB" id="A0A232FAL0"/>
<dbReference type="GO" id="GO:0005743">
    <property type="term" value="C:mitochondrial inner membrane"/>
    <property type="evidence" value="ECO:0007669"/>
    <property type="project" value="UniProtKB-SubCell"/>
</dbReference>
<dbReference type="PIRSF" id="PIRSF006643">
    <property type="entry name" value="NDUA6"/>
    <property type="match status" value="1"/>
</dbReference>
<evidence type="ECO:0000256" key="10">
    <source>
        <dbReference type="ARBA" id="ARBA00023136"/>
    </source>
</evidence>
<evidence type="ECO:0000256" key="8">
    <source>
        <dbReference type="ARBA" id="ARBA00022982"/>
    </source>
</evidence>
<dbReference type="InterPro" id="IPR008011">
    <property type="entry name" value="Complex1_LYR_dom"/>
</dbReference>
<comment type="function">
    <text evidence="13">Accessory subunit of the mitochondrial membrane respiratory chain NADH dehydrogenase (Complex I), that is believed to be not involved in catalysis. Required for proper complex I assembly. Complex I functions in the transfer of electrons from NADH to the respiratory chain. The immediate electron acceptor for the enzyme is believed to be ubiquinone.</text>
</comment>
<evidence type="ECO:0000256" key="5">
    <source>
        <dbReference type="ARBA" id="ARBA00022448"/>
    </source>
</evidence>
<evidence type="ECO:0000313" key="16">
    <source>
        <dbReference type="Proteomes" id="UP000215335"/>
    </source>
</evidence>
<evidence type="ECO:0000256" key="12">
    <source>
        <dbReference type="ARBA" id="ARBA00032352"/>
    </source>
</evidence>
<evidence type="ECO:0000313" key="15">
    <source>
        <dbReference type="EMBL" id="OXU27881.1"/>
    </source>
</evidence>
<feature type="domain" description="Complex 1 LYR protein" evidence="14">
    <location>
        <begin position="25"/>
        <end position="87"/>
    </location>
</feature>
<evidence type="ECO:0000256" key="3">
    <source>
        <dbReference type="ARBA" id="ARBA00011790"/>
    </source>
</evidence>
<comment type="subcellular location">
    <subcellularLocation>
        <location evidence="1">Mitochondrion inner membrane</location>
        <topology evidence="1">Peripheral membrane protein</topology>
        <orientation evidence="1">Matrix side</orientation>
    </subcellularLocation>
</comment>